<gene>
    <name evidence="3" type="ORF">C1SCF055_LOCUS248</name>
</gene>
<reference evidence="4 5" key="2">
    <citation type="submission" date="2024-05" db="EMBL/GenBank/DDBJ databases">
        <authorList>
            <person name="Chen Y."/>
            <person name="Shah S."/>
            <person name="Dougan E. K."/>
            <person name="Thang M."/>
            <person name="Chan C."/>
        </authorList>
    </citation>
    <scope>NUCLEOTIDE SEQUENCE [LARGE SCALE GENOMIC DNA]</scope>
</reference>
<dbReference type="EMBL" id="CAMXCT030000001">
    <property type="protein sequence ID" value="CAL4758970.1"/>
    <property type="molecule type" value="Genomic_DNA"/>
</dbReference>
<dbReference type="InterPro" id="IPR041459">
    <property type="entry name" value="MPTase-PolyVal"/>
</dbReference>
<evidence type="ECO:0000259" key="1">
    <source>
        <dbReference type="Pfam" id="PF08401"/>
    </source>
</evidence>
<name>A0A9P1FD84_9DINO</name>
<dbReference type="Pfam" id="PF08401">
    <property type="entry name" value="ArdcN"/>
    <property type="match status" value="1"/>
</dbReference>
<reference evidence="3" key="1">
    <citation type="submission" date="2022-10" db="EMBL/GenBank/DDBJ databases">
        <authorList>
            <person name="Chen Y."/>
            <person name="Dougan E. K."/>
            <person name="Chan C."/>
            <person name="Rhodes N."/>
            <person name="Thang M."/>
        </authorList>
    </citation>
    <scope>NUCLEOTIDE SEQUENCE</scope>
</reference>
<dbReference type="EMBL" id="CAMXCT010000001">
    <property type="protein sequence ID" value="CAI3971658.1"/>
    <property type="molecule type" value="Genomic_DNA"/>
</dbReference>
<organism evidence="3">
    <name type="scientific">Cladocopium goreaui</name>
    <dbReference type="NCBI Taxonomy" id="2562237"/>
    <lineage>
        <taxon>Eukaryota</taxon>
        <taxon>Sar</taxon>
        <taxon>Alveolata</taxon>
        <taxon>Dinophyceae</taxon>
        <taxon>Suessiales</taxon>
        <taxon>Symbiodiniaceae</taxon>
        <taxon>Cladocopium</taxon>
    </lineage>
</organism>
<evidence type="ECO:0000313" key="5">
    <source>
        <dbReference type="Proteomes" id="UP001152797"/>
    </source>
</evidence>
<keyword evidence="5" id="KW-1185">Reference proteome</keyword>
<dbReference type="GO" id="GO:0003697">
    <property type="term" value="F:single-stranded DNA binding"/>
    <property type="evidence" value="ECO:0007669"/>
    <property type="project" value="InterPro"/>
</dbReference>
<dbReference type="Proteomes" id="UP001152797">
    <property type="component" value="Unassembled WGS sequence"/>
</dbReference>
<accession>A0A9P1FD84</accession>
<dbReference type="OrthoDB" id="449359at2759"/>
<dbReference type="AlphaFoldDB" id="A0A9P1FD84"/>
<comment type="caution">
    <text evidence="3">The sequence shown here is derived from an EMBL/GenBank/DDBJ whole genome shotgun (WGS) entry which is preliminary data.</text>
</comment>
<sequence length="593" mass="66947">MATVLQQARPRARRTKKTSKPRVSVYQVITDRILELLDQGIVPWHKTWGGRAYAPQSLTTGKPYRGINAFLLFCAGFENPHFVTFRQAKALKGSIRKGEKAMPVLFYQFPEDRQERLEELQKAGQKPGEEEYLGPIVRYYRVFNVAQCDDLDSNKVPKVEQPSYHHDPIAEAEAILAASPVQVKVTHGYRGAAYVRDDDAIIMPPRERFEKAEHYYATLFHEMIHATGAPSRLNRTKGKQFGDADYAREELVAEMGAAFLCGHCGIVDRTVDNSAAYIDNWRRVLKGNAKLVVEAAAKAQKAADLILGVNWDKPSEEKQQPVCVTAEKPAQGMSDRMAEDNLRTIRHDAKSRGLRWRDVQARYEELKQIEYEARERPNAIRQAAWTAHTTPGCHGFWRHGFAKRYERRLQKSDYTCIPGYDTLAQEIACDFPEFRGDRGCERLWAFLLSPHDCYPTAAELYAQAMDDIELTGRAHQGIKTVENRTWATSYRGPIAIHAGKSLASIEEGARFIESLGYEVPTFGDEDFGAIVAVANLVDCVKVDEDSLGMFGVRDNPFAQGPVCWVLSDIRKLIDSVYCNGKQGLWIVDIPEKA</sequence>
<dbReference type="EMBL" id="CAMXCT020000001">
    <property type="protein sequence ID" value="CAL1125033.1"/>
    <property type="molecule type" value="Genomic_DNA"/>
</dbReference>
<evidence type="ECO:0000313" key="4">
    <source>
        <dbReference type="EMBL" id="CAL4758970.1"/>
    </source>
</evidence>
<dbReference type="SUPFAM" id="SSF88697">
    <property type="entry name" value="PUA domain-like"/>
    <property type="match status" value="1"/>
</dbReference>
<feature type="domain" description="N-terminal" evidence="1">
    <location>
        <begin position="25"/>
        <end position="143"/>
    </location>
</feature>
<protein>
    <submittedName>
        <fullName evidence="4">DNA primase TraC (Replication primase)</fullName>
    </submittedName>
</protein>
<feature type="domain" description="Polyvalent protein metallopeptidase" evidence="2">
    <location>
        <begin position="171"/>
        <end position="298"/>
    </location>
</feature>
<dbReference type="Gene3D" id="2.30.130.30">
    <property type="entry name" value="Hypothetical protein"/>
    <property type="match status" value="1"/>
</dbReference>
<dbReference type="Pfam" id="PF18818">
    <property type="entry name" value="MPTase-PolyVal"/>
    <property type="match status" value="1"/>
</dbReference>
<proteinExistence type="predicted"/>
<dbReference type="InterPro" id="IPR013610">
    <property type="entry name" value="ArdC_N"/>
</dbReference>
<evidence type="ECO:0000259" key="2">
    <source>
        <dbReference type="Pfam" id="PF18818"/>
    </source>
</evidence>
<dbReference type="InterPro" id="IPR015947">
    <property type="entry name" value="PUA-like_sf"/>
</dbReference>
<evidence type="ECO:0000313" key="3">
    <source>
        <dbReference type="EMBL" id="CAI3971658.1"/>
    </source>
</evidence>